<evidence type="ECO:0000256" key="11">
    <source>
        <dbReference type="SAM" id="Phobius"/>
    </source>
</evidence>
<keyword evidence="6 10" id="KW-0378">Hydrolase</keyword>
<protein>
    <recommendedName>
        <fullName evidence="4 10">Mannan endo-1,6-alpha-mannosidase</fullName>
        <ecNumber evidence="4 10">3.2.1.101</ecNumber>
    </recommendedName>
</protein>
<dbReference type="PANTHER" id="PTHR12145">
    <property type="entry name" value="MANNAN ENDO-1,6-ALPHA-MANNOSIDASE DCW1"/>
    <property type="match status" value="1"/>
</dbReference>
<evidence type="ECO:0000256" key="1">
    <source>
        <dbReference type="ARBA" id="ARBA00001452"/>
    </source>
</evidence>
<dbReference type="RefSeq" id="XP_033668316.1">
    <property type="nucleotide sequence ID" value="XM_033806246.1"/>
</dbReference>
<proteinExistence type="inferred from homology"/>
<dbReference type="InterPro" id="IPR005198">
    <property type="entry name" value="Glyco_hydro_76"/>
</dbReference>
<feature type="transmembrane region" description="Helical" evidence="11">
    <location>
        <begin position="427"/>
        <end position="448"/>
    </location>
</feature>
<keyword evidence="8" id="KW-0325">Glycoprotein</keyword>
<evidence type="ECO:0000256" key="9">
    <source>
        <dbReference type="ARBA" id="ARBA00023295"/>
    </source>
</evidence>
<dbReference type="GO" id="GO:0009272">
    <property type="term" value="P:fungal-type cell wall biogenesis"/>
    <property type="evidence" value="ECO:0007669"/>
    <property type="project" value="TreeGrafter"/>
</dbReference>
<dbReference type="Proteomes" id="UP000799537">
    <property type="component" value="Unassembled WGS sequence"/>
</dbReference>
<sequence length="449" mass="48890">MRFLSLPAALAAMTATTAAIQVDMTSPDSIRSVSKTIAGKMLEWYTGNQPGGTPGILPQPYYWWEGGEMLGALIDYWYYTGDTQYNDLVIQALVFQYSPTYDFMPANQTKNEGNDDQMFWGFDVMSAAEYAFPNPPADQPSWISVAQAVFNSQYYRWDTELCGGGLRWQIFQWNQGYNYKNSPANGGLLNLAARLYAYTGNQSYADSVTRSWNWMSDIGLISPTYQVFDGSDGLLNCTQLDHVQWTYSAGMLLNAASVMWSVTNSTVWYDRAQGLWNASSVFFKDKVMLEVACEPQGNCNLDQQSFKAPFSRFLAASMKFAPWLYPQIQPLLYTSAQAAAAQCNGGSDKITCGTKWTDNGVWDGTSGVGQQMSALEVIQANLIQNATAPVAHDTGGISQGNASLGTGDGDVGSNPVVLAPVTTGDRAGAGILTAVVLLGLLGGAWWIVS</sequence>
<name>A0A6A6CJL6_ZASCE</name>
<feature type="signal peptide" evidence="12">
    <location>
        <begin position="1"/>
        <end position="19"/>
    </location>
</feature>
<accession>A0A6A6CJL6</accession>
<keyword evidence="7 11" id="KW-0472">Membrane</keyword>
<comment type="subcellular location">
    <subcellularLocation>
        <location evidence="2">Endomembrane system</location>
    </subcellularLocation>
</comment>
<dbReference type="FunFam" id="1.50.10.20:FF:000006">
    <property type="entry name" value="Mannan endo-1,6-alpha-mannosidase"/>
    <property type="match status" value="1"/>
</dbReference>
<dbReference type="EMBL" id="ML993593">
    <property type="protein sequence ID" value="KAF2167427.1"/>
    <property type="molecule type" value="Genomic_DNA"/>
</dbReference>
<keyword evidence="14" id="KW-1185">Reference proteome</keyword>
<evidence type="ECO:0000256" key="3">
    <source>
        <dbReference type="ARBA" id="ARBA00009699"/>
    </source>
</evidence>
<organism evidence="13 14">
    <name type="scientific">Zasmidium cellare ATCC 36951</name>
    <dbReference type="NCBI Taxonomy" id="1080233"/>
    <lineage>
        <taxon>Eukaryota</taxon>
        <taxon>Fungi</taxon>
        <taxon>Dikarya</taxon>
        <taxon>Ascomycota</taxon>
        <taxon>Pezizomycotina</taxon>
        <taxon>Dothideomycetes</taxon>
        <taxon>Dothideomycetidae</taxon>
        <taxon>Mycosphaerellales</taxon>
        <taxon>Mycosphaerellaceae</taxon>
        <taxon>Zasmidium</taxon>
    </lineage>
</organism>
<keyword evidence="9 10" id="KW-0326">Glycosidase</keyword>
<dbReference type="GO" id="GO:0012505">
    <property type="term" value="C:endomembrane system"/>
    <property type="evidence" value="ECO:0007669"/>
    <property type="project" value="UniProtKB-SubCell"/>
</dbReference>
<evidence type="ECO:0000256" key="4">
    <source>
        <dbReference type="ARBA" id="ARBA00012350"/>
    </source>
</evidence>
<evidence type="ECO:0000256" key="7">
    <source>
        <dbReference type="ARBA" id="ARBA00023136"/>
    </source>
</evidence>
<reference evidence="13" key="1">
    <citation type="journal article" date="2020" name="Stud. Mycol.">
        <title>101 Dothideomycetes genomes: a test case for predicting lifestyles and emergence of pathogens.</title>
        <authorList>
            <person name="Haridas S."/>
            <person name="Albert R."/>
            <person name="Binder M."/>
            <person name="Bloem J."/>
            <person name="Labutti K."/>
            <person name="Salamov A."/>
            <person name="Andreopoulos B."/>
            <person name="Baker S."/>
            <person name="Barry K."/>
            <person name="Bills G."/>
            <person name="Bluhm B."/>
            <person name="Cannon C."/>
            <person name="Castanera R."/>
            <person name="Culley D."/>
            <person name="Daum C."/>
            <person name="Ezra D."/>
            <person name="Gonzalez J."/>
            <person name="Henrissat B."/>
            <person name="Kuo A."/>
            <person name="Liang C."/>
            <person name="Lipzen A."/>
            <person name="Lutzoni F."/>
            <person name="Magnuson J."/>
            <person name="Mondo S."/>
            <person name="Nolan M."/>
            <person name="Ohm R."/>
            <person name="Pangilinan J."/>
            <person name="Park H.-J."/>
            <person name="Ramirez L."/>
            <person name="Alfaro M."/>
            <person name="Sun H."/>
            <person name="Tritt A."/>
            <person name="Yoshinaga Y."/>
            <person name="Zwiers L.-H."/>
            <person name="Turgeon B."/>
            <person name="Goodwin S."/>
            <person name="Spatafora J."/>
            <person name="Crous P."/>
            <person name="Grigoriev I."/>
        </authorList>
    </citation>
    <scope>NUCLEOTIDE SEQUENCE</scope>
    <source>
        <strain evidence="13">ATCC 36951</strain>
    </source>
</reference>
<dbReference type="SUPFAM" id="SSF48208">
    <property type="entry name" value="Six-hairpin glycosidases"/>
    <property type="match status" value="1"/>
</dbReference>
<dbReference type="GO" id="GO:0016052">
    <property type="term" value="P:carbohydrate catabolic process"/>
    <property type="evidence" value="ECO:0007669"/>
    <property type="project" value="InterPro"/>
</dbReference>
<dbReference type="GeneID" id="54559518"/>
<keyword evidence="5 12" id="KW-0732">Signal</keyword>
<dbReference type="GO" id="GO:0008496">
    <property type="term" value="F:mannan endo-1,6-alpha-mannosidase activity"/>
    <property type="evidence" value="ECO:0007669"/>
    <property type="project" value="UniProtKB-UniRule"/>
</dbReference>
<evidence type="ECO:0000256" key="12">
    <source>
        <dbReference type="SAM" id="SignalP"/>
    </source>
</evidence>
<dbReference type="Gene3D" id="1.50.10.20">
    <property type="match status" value="1"/>
</dbReference>
<dbReference type="PIRSF" id="PIRSF016302">
    <property type="entry name" value="Man_a_manosd"/>
    <property type="match status" value="1"/>
</dbReference>
<evidence type="ECO:0000313" key="14">
    <source>
        <dbReference type="Proteomes" id="UP000799537"/>
    </source>
</evidence>
<evidence type="ECO:0000256" key="10">
    <source>
        <dbReference type="PIRNR" id="PIRNR016302"/>
    </source>
</evidence>
<gene>
    <name evidence="13" type="ORF">M409DRAFT_22236</name>
</gene>
<dbReference type="OrthoDB" id="4187847at2759"/>
<evidence type="ECO:0000256" key="2">
    <source>
        <dbReference type="ARBA" id="ARBA00004308"/>
    </source>
</evidence>
<dbReference type="AlphaFoldDB" id="A0A6A6CJL6"/>
<dbReference type="InterPro" id="IPR008928">
    <property type="entry name" value="6-hairpin_glycosidase_sf"/>
</dbReference>
<evidence type="ECO:0000256" key="6">
    <source>
        <dbReference type="ARBA" id="ARBA00022801"/>
    </source>
</evidence>
<keyword evidence="11" id="KW-0812">Transmembrane</keyword>
<dbReference type="InterPro" id="IPR014480">
    <property type="entry name" value="Mannan-1_6-alpha_mannosidase"/>
</dbReference>
<dbReference type="PANTHER" id="PTHR12145:SF36">
    <property type="entry name" value="MANNAN ENDO-1,6-ALPHA-MANNOSIDASE DCW1"/>
    <property type="match status" value="1"/>
</dbReference>
<comment type="catalytic activity">
    <reaction evidence="1 10">
        <text>Random hydrolysis of (1-&gt;6)-alpha-D-mannosidic linkages in unbranched (1-&gt;6)-mannans.</text>
        <dbReference type="EC" id="3.2.1.101"/>
    </reaction>
</comment>
<comment type="similarity">
    <text evidence="3 10">Belongs to the glycosyl hydrolase 76 family.</text>
</comment>
<keyword evidence="11" id="KW-1133">Transmembrane helix</keyword>
<feature type="chain" id="PRO_5025641432" description="Mannan endo-1,6-alpha-mannosidase" evidence="12">
    <location>
        <begin position="20"/>
        <end position="449"/>
    </location>
</feature>
<evidence type="ECO:0000256" key="5">
    <source>
        <dbReference type="ARBA" id="ARBA00022729"/>
    </source>
</evidence>
<dbReference type="Pfam" id="PF03663">
    <property type="entry name" value="Glyco_hydro_76"/>
    <property type="match status" value="1"/>
</dbReference>
<dbReference type="EC" id="3.2.1.101" evidence="4 10"/>
<evidence type="ECO:0000313" key="13">
    <source>
        <dbReference type="EMBL" id="KAF2167427.1"/>
    </source>
</evidence>
<evidence type="ECO:0000256" key="8">
    <source>
        <dbReference type="ARBA" id="ARBA00023180"/>
    </source>
</evidence>